<dbReference type="Gene3D" id="3.20.20.140">
    <property type="entry name" value="Metal-dependent hydrolases"/>
    <property type="match status" value="1"/>
</dbReference>
<dbReference type="Proteomes" id="UP000181980">
    <property type="component" value="Unassembled WGS sequence"/>
</dbReference>
<dbReference type="AlphaFoldDB" id="A0A1H5M7N5"/>
<gene>
    <name evidence="3" type="ORF">SAMN04488561_2986</name>
</gene>
<proteinExistence type="predicted"/>
<dbReference type="SUPFAM" id="SSF51556">
    <property type="entry name" value="Metallo-dependent hydrolases"/>
    <property type="match status" value="1"/>
</dbReference>
<accession>A0A1H5M7N5</accession>
<name>A0A1H5M7N5_9ACTN</name>
<reference evidence="4" key="1">
    <citation type="submission" date="2016-10" db="EMBL/GenBank/DDBJ databases">
        <authorList>
            <person name="Varghese N."/>
            <person name="Submissions S."/>
        </authorList>
    </citation>
    <scope>NUCLEOTIDE SEQUENCE [LARGE SCALE GENOMIC DNA]</scope>
    <source>
        <strain evidence="4">DSM 45237</strain>
    </source>
</reference>
<keyword evidence="4" id="KW-1185">Reference proteome</keyword>
<dbReference type="Pfam" id="PF04909">
    <property type="entry name" value="Amidohydro_2"/>
    <property type="match status" value="1"/>
</dbReference>
<dbReference type="OrthoDB" id="8673173at2"/>
<evidence type="ECO:0000256" key="1">
    <source>
        <dbReference type="ARBA" id="ARBA00023239"/>
    </source>
</evidence>
<feature type="domain" description="Amidohydrolase-related" evidence="2">
    <location>
        <begin position="3"/>
        <end position="240"/>
    </location>
</feature>
<dbReference type="InterPro" id="IPR032465">
    <property type="entry name" value="ACMSD"/>
</dbReference>
<dbReference type="GO" id="GO:0016787">
    <property type="term" value="F:hydrolase activity"/>
    <property type="evidence" value="ECO:0007669"/>
    <property type="project" value="InterPro"/>
</dbReference>
<evidence type="ECO:0000313" key="3">
    <source>
        <dbReference type="EMBL" id="SEE85295.1"/>
    </source>
</evidence>
<sequence>MIIDVHGHWGPWFFSTDVGDAAVNLRVMDDCGIDVQLVSAVEAVVYDPLTGNPALLPVLREHPRLRGLLVVDPRELDVAAAQLEQLLPTGLFAGAKIHTQYAQSPGGSAAMADALRLLAEHDLPALVHTWGDEIVGLADVVARVDGARVVAAHLGGPDWRLTPSAAERTDRIWFEPCWSTPAPGRIRWVLDRIGPRRLMFGSDATLIHPAVTLGAIRAAGLSAAEEELVMWRNAAEVFGLDAGRSAADAVEERGQ</sequence>
<dbReference type="InterPro" id="IPR006680">
    <property type="entry name" value="Amidohydro-rel"/>
</dbReference>
<dbReference type="PANTHER" id="PTHR21240">
    <property type="entry name" value="2-AMINO-3-CARBOXYLMUCONATE-6-SEMIALDEHYDE DECARBOXYLASE"/>
    <property type="match status" value="1"/>
</dbReference>
<evidence type="ECO:0000259" key="2">
    <source>
        <dbReference type="Pfam" id="PF04909"/>
    </source>
</evidence>
<dbReference type="GO" id="GO:0016831">
    <property type="term" value="F:carboxy-lyase activity"/>
    <property type="evidence" value="ECO:0007669"/>
    <property type="project" value="InterPro"/>
</dbReference>
<dbReference type="InterPro" id="IPR032466">
    <property type="entry name" value="Metal_Hydrolase"/>
</dbReference>
<keyword evidence="1" id="KW-0456">Lyase</keyword>
<protein>
    <recommendedName>
        <fullName evidence="2">Amidohydrolase-related domain-containing protein</fullName>
    </recommendedName>
</protein>
<dbReference type="STRING" id="561176.SAMN04488561_2986"/>
<evidence type="ECO:0000313" key="4">
    <source>
        <dbReference type="Proteomes" id="UP000181980"/>
    </source>
</evidence>
<dbReference type="RefSeq" id="WP_069111914.1">
    <property type="nucleotide sequence ID" value="NZ_FNUC01000003.1"/>
</dbReference>
<dbReference type="EMBL" id="FNUC01000003">
    <property type="protein sequence ID" value="SEE85295.1"/>
    <property type="molecule type" value="Genomic_DNA"/>
</dbReference>
<organism evidence="3 4">
    <name type="scientific">Jiangella alba</name>
    <dbReference type="NCBI Taxonomy" id="561176"/>
    <lineage>
        <taxon>Bacteria</taxon>
        <taxon>Bacillati</taxon>
        <taxon>Actinomycetota</taxon>
        <taxon>Actinomycetes</taxon>
        <taxon>Jiangellales</taxon>
        <taxon>Jiangellaceae</taxon>
        <taxon>Jiangella</taxon>
    </lineage>
</organism>